<keyword evidence="2" id="KW-0132">Cell division</keyword>
<protein>
    <submittedName>
        <fullName evidence="2">Cell division protein FtsQ</fullName>
    </submittedName>
</protein>
<gene>
    <name evidence="2" type="ORF">SAMN04487901_11722</name>
</gene>
<keyword evidence="1" id="KW-0472">Membrane</keyword>
<dbReference type="AlphaFoldDB" id="A0A1G7ZSX0"/>
<evidence type="ECO:0000256" key="1">
    <source>
        <dbReference type="SAM" id="Phobius"/>
    </source>
</evidence>
<evidence type="ECO:0000313" key="3">
    <source>
        <dbReference type="Proteomes" id="UP000198779"/>
    </source>
</evidence>
<organism evidence="2 3">
    <name type="scientific">Prevotella communis</name>
    <dbReference type="NCBI Taxonomy" id="2913614"/>
    <lineage>
        <taxon>Bacteria</taxon>
        <taxon>Pseudomonadati</taxon>
        <taxon>Bacteroidota</taxon>
        <taxon>Bacteroidia</taxon>
        <taxon>Bacteroidales</taxon>
        <taxon>Prevotellaceae</taxon>
        <taxon>Prevotella</taxon>
    </lineage>
</organism>
<proteinExistence type="predicted"/>
<accession>A0A1G7ZSX0</accession>
<feature type="transmembrane region" description="Helical" evidence="1">
    <location>
        <begin position="6"/>
        <end position="26"/>
    </location>
</feature>
<keyword evidence="3" id="KW-1185">Reference proteome</keyword>
<name>A0A1G7ZSX0_9BACT</name>
<keyword evidence="2" id="KW-0131">Cell cycle</keyword>
<dbReference type="STRING" id="645274.SAMN04487901_11722"/>
<dbReference type="RefSeq" id="WP_091818796.1">
    <property type="nucleotide sequence ID" value="NZ_FNCQ01000017.1"/>
</dbReference>
<reference evidence="3" key="1">
    <citation type="submission" date="2016-10" db="EMBL/GenBank/DDBJ databases">
        <authorList>
            <person name="Varghese N."/>
            <person name="Submissions S."/>
        </authorList>
    </citation>
    <scope>NUCLEOTIDE SEQUENCE [LARGE SCALE GENOMIC DNA]</scope>
    <source>
        <strain evidence="3">BP1-148</strain>
    </source>
</reference>
<sequence length="244" mass="27835">MNWKKIAFGTLNIVLGVYLVLAMTAFNKPDAGRVCRDIRINIEKSVVEGFLSEADIKFMLNHDAISPIGQSMEKINLRQIEETLQSKELIEDVQCYKGQNGLVCIDVRQRIPVVRVMNDQGEDFYVDNHGKPMPSTDYSCNLIIATGHINKRYAEKRLVPMANIILSNPFWKNQIVQLNVLTDGSVEIVPRVGGHIAYIGQPDGVEKKLDRLQKFYRYGLMQAGWNKYSRVSVEFDNQIVCKRK</sequence>
<dbReference type="EMBL" id="FNCQ01000017">
    <property type="protein sequence ID" value="SDH11792.1"/>
    <property type="molecule type" value="Genomic_DNA"/>
</dbReference>
<keyword evidence="1" id="KW-1133">Transmembrane helix</keyword>
<dbReference type="Proteomes" id="UP000198779">
    <property type="component" value="Unassembled WGS sequence"/>
</dbReference>
<keyword evidence="1" id="KW-0812">Transmembrane</keyword>
<evidence type="ECO:0000313" key="2">
    <source>
        <dbReference type="EMBL" id="SDH11792.1"/>
    </source>
</evidence>
<dbReference type="GO" id="GO:0051301">
    <property type="term" value="P:cell division"/>
    <property type="evidence" value="ECO:0007669"/>
    <property type="project" value="UniProtKB-KW"/>
</dbReference>